<organism evidence="2 3">
    <name type="scientific">Bacillus sonorensis L12</name>
    <dbReference type="NCBI Taxonomy" id="1274524"/>
    <lineage>
        <taxon>Bacteria</taxon>
        <taxon>Bacillati</taxon>
        <taxon>Bacillota</taxon>
        <taxon>Bacilli</taxon>
        <taxon>Bacillales</taxon>
        <taxon>Bacillaceae</taxon>
        <taxon>Bacillus</taxon>
    </lineage>
</organism>
<name>M5NXZ5_9BACI</name>
<gene>
    <name evidence="2" type="ORF">BSONL12_23812</name>
</gene>
<evidence type="ECO:0000313" key="2">
    <source>
        <dbReference type="EMBL" id="EME72109.1"/>
    </source>
</evidence>
<evidence type="ECO:0000256" key="1">
    <source>
        <dbReference type="SAM" id="Coils"/>
    </source>
</evidence>
<accession>M5NXZ5</accession>
<evidence type="ECO:0000313" key="3">
    <source>
        <dbReference type="Proteomes" id="UP000011907"/>
    </source>
</evidence>
<protein>
    <submittedName>
        <fullName evidence="2">Uncharacterized protein</fullName>
    </submittedName>
</protein>
<dbReference type="STRING" id="1274524.BSONL12_23812"/>
<keyword evidence="1" id="KW-0175">Coiled coil</keyword>
<dbReference type="RefSeq" id="WP_006640667.1">
    <property type="nucleotide sequence ID" value="NZ_AOFM01000024.1"/>
</dbReference>
<dbReference type="Proteomes" id="UP000011907">
    <property type="component" value="Unassembled WGS sequence"/>
</dbReference>
<comment type="caution">
    <text evidence="2">The sequence shown here is derived from an EMBL/GenBank/DDBJ whole genome shotgun (WGS) entry which is preliminary data.</text>
</comment>
<feature type="coiled-coil region" evidence="1">
    <location>
        <begin position="4"/>
        <end position="122"/>
    </location>
</feature>
<dbReference type="OrthoDB" id="2928367at2"/>
<sequence>MKFSKQLQEKITELKALEEKATSSSEKIRGHNAKVADELAEAEAELKVAIAELADNPSDSNRTKEREARRRVAELQLELNGAKERENVVFGLNSGKTSSLKLEILEMARDEIRANRDANEEKVLKRIAKAKQEYLEAAKSYYDLLITDGQKKYYDLVQEIDVPDRIAQQNEPGLSVHHPIYTYRDNGPNKYGIFEDEVKRAWERGRIE</sequence>
<proteinExistence type="predicted"/>
<reference evidence="2 3" key="1">
    <citation type="journal article" date="2013" name="Genome Announc.">
        <title>Draft Whole-Genome Sequence of Bacillus sonorensis Strain L12, a Source of Nonribosomal Lipopeptides.</title>
        <authorList>
            <person name="Adimpong D.B."/>
            <person name="Sorensen K.I."/>
            <person name="Nielsen D.S."/>
            <person name="Thorsen L."/>
            <person name="Rasmussen T.B."/>
            <person name="Derkx P.M."/>
            <person name="Jespersen L."/>
        </authorList>
    </citation>
    <scope>NUCLEOTIDE SEQUENCE [LARGE SCALE GENOMIC DNA]</scope>
    <source>
        <strain evidence="2 3">L12</strain>
    </source>
</reference>
<dbReference type="AlphaFoldDB" id="M5NXZ5"/>
<dbReference type="EMBL" id="AOFM01000024">
    <property type="protein sequence ID" value="EME72109.1"/>
    <property type="molecule type" value="Genomic_DNA"/>
</dbReference>
<dbReference type="PATRIC" id="fig|1274524.3.peg.5082"/>